<dbReference type="SMART" id="SM00354">
    <property type="entry name" value="HTH_LACI"/>
    <property type="match status" value="1"/>
</dbReference>
<keyword evidence="2" id="KW-0238">DNA-binding</keyword>
<keyword evidence="3" id="KW-1185">Reference proteome</keyword>
<dbReference type="Pfam" id="PF00356">
    <property type="entry name" value="LacI"/>
    <property type="match status" value="1"/>
</dbReference>
<dbReference type="Pfam" id="PF13407">
    <property type="entry name" value="Peripla_BP_4"/>
    <property type="match status" value="1"/>
</dbReference>
<feature type="domain" description="HTH lacI-type" evidence="1">
    <location>
        <begin position="7"/>
        <end position="64"/>
    </location>
</feature>
<accession>A0ABS6T6B6</accession>
<dbReference type="InterPro" id="IPR025997">
    <property type="entry name" value="SBP_2_dom"/>
</dbReference>
<sequence>MPPMPKPTYSDIAARASVGTATVERVLNGRGGVREVLVEQVVRAARALDWPGRLPERHRGILRVDVLLVRPESSFFARLAAAFRRIGATLDPVVQLHVTFLDENDPEAIAARIAKPSMRRAGLILAVQDAAPVRAALAQVRAEGTPVVQVVTRAEAETDFVGIDNYAAGRMAGLMMARLGAVRGPVVALCHSHVYEVHRARIKGFSEYLAGQGGTVDFVHVAYGLDNRDVSARRMREVLAHWPDLAGIYNAGGANTAVLDVLAHAGREVFFVGHELTDLTRGALETGLANVIFDQLPEAQARRGIDVMLAALGLLDEAVDNAPIRFSTITAENL</sequence>
<evidence type="ECO:0000313" key="3">
    <source>
        <dbReference type="Proteomes" id="UP000756530"/>
    </source>
</evidence>
<evidence type="ECO:0000313" key="2">
    <source>
        <dbReference type="EMBL" id="MBV7380818.1"/>
    </source>
</evidence>
<dbReference type="GO" id="GO:0003677">
    <property type="term" value="F:DNA binding"/>
    <property type="evidence" value="ECO:0007669"/>
    <property type="project" value="UniProtKB-KW"/>
</dbReference>
<dbReference type="InterPro" id="IPR000843">
    <property type="entry name" value="HTH_LacI"/>
</dbReference>
<dbReference type="PROSITE" id="PS50932">
    <property type="entry name" value="HTH_LACI_2"/>
    <property type="match status" value="1"/>
</dbReference>
<evidence type="ECO:0000259" key="1">
    <source>
        <dbReference type="PROSITE" id="PS50932"/>
    </source>
</evidence>
<protein>
    <submittedName>
        <fullName evidence="2">LacI family DNA-binding transcriptional regulator</fullName>
    </submittedName>
</protein>
<comment type="caution">
    <text evidence="2">The sequence shown here is derived from an EMBL/GenBank/DDBJ whole genome shotgun (WGS) entry which is preliminary data.</text>
</comment>
<proteinExistence type="predicted"/>
<dbReference type="CDD" id="cd01392">
    <property type="entry name" value="HTH_LacI"/>
    <property type="match status" value="1"/>
</dbReference>
<dbReference type="Proteomes" id="UP000756530">
    <property type="component" value="Unassembled WGS sequence"/>
</dbReference>
<name>A0ABS6T6B6_9RHOB</name>
<reference evidence="2 3" key="1">
    <citation type="submission" date="2021-05" db="EMBL/GenBank/DDBJ databases">
        <title>Culturable bacteria isolated from Daya Bay.</title>
        <authorList>
            <person name="Zheng W."/>
            <person name="Yu S."/>
            <person name="Huang Y."/>
        </authorList>
    </citation>
    <scope>NUCLEOTIDE SEQUENCE [LARGE SCALE GENOMIC DNA]</scope>
    <source>
        <strain evidence="2 3">DP4N28-5</strain>
    </source>
</reference>
<dbReference type="EMBL" id="JAHUZE010000004">
    <property type="protein sequence ID" value="MBV7380818.1"/>
    <property type="molecule type" value="Genomic_DNA"/>
</dbReference>
<organism evidence="2 3">
    <name type="scientific">Maritimibacter dapengensis</name>
    <dbReference type="NCBI Taxonomy" id="2836868"/>
    <lineage>
        <taxon>Bacteria</taxon>
        <taxon>Pseudomonadati</taxon>
        <taxon>Pseudomonadota</taxon>
        <taxon>Alphaproteobacteria</taxon>
        <taxon>Rhodobacterales</taxon>
        <taxon>Roseobacteraceae</taxon>
        <taxon>Maritimibacter</taxon>
    </lineage>
</organism>
<dbReference type="CDD" id="cd06307">
    <property type="entry name" value="PBP1_sugar_binding"/>
    <property type="match status" value="1"/>
</dbReference>
<dbReference type="PANTHER" id="PTHR30146:SF152">
    <property type="entry name" value="TRANSCRIPTIONAL REGULATORY PROTEIN"/>
    <property type="match status" value="1"/>
</dbReference>
<gene>
    <name evidence="2" type="ORF">KJP28_17975</name>
</gene>
<dbReference type="PANTHER" id="PTHR30146">
    <property type="entry name" value="LACI-RELATED TRANSCRIPTIONAL REPRESSOR"/>
    <property type="match status" value="1"/>
</dbReference>